<evidence type="ECO:0000256" key="3">
    <source>
        <dbReference type="ARBA" id="ARBA00022692"/>
    </source>
</evidence>
<feature type="transmembrane region" description="Helical" evidence="6">
    <location>
        <begin position="62"/>
        <end position="80"/>
    </location>
</feature>
<feature type="transmembrane region" description="Helical" evidence="6">
    <location>
        <begin position="222"/>
        <end position="240"/>
    </location>
</feature>
<keyword evidence="8" id="KW-1185">Reference proteome</keyword>
<dbReference type="GO" id="GO:0005886">
    <property type="term" value="C:plasma membrane"/>
    <property type="evidence" value="ECO:0007669"/>
    <property type="project" value="UniProtKB-SubCell"/>
</dbReference>
<evidence type="ECO:0000256" key="5">
    <source>
        <dbReference type="ARBA" id="ARBA00023136"/>
    </source>
</evidence>
<feature type="transmembrane region" description="Helical" evidence="6">
    <location>
        <begin position="170"/>
        <end position="189"/>
    </location>
</feature>
<sequence length="244" mass="28544">MISFQRLSAVIYKEWKILFGTSLGFTILLLFMFLENLFFFYGAGPSSFWDRRSSDITFFFQYTSYMLLIFIPTIGMRVWAEEREMGTIELIFTLPLATWEIVLGKYVAFLAFLFIALLSTVMVPITTFVFGRPDFGLILSGYFGIFLLGATNLSIVFFISLFFQTQIASMVFSFFLLFTLYFFGIQKFTDLIGIEQFSSLQSISLQRHVETFLLGILDVYDFYFFISVSGLFLFFTYWKLRERN</sequence>
<evidence type="ECO:0000313" key="7">
    <source>
        <dbReference type="EMBL" id="GBF50820.1"/>
    </source>
</evidence>
<dbReference type="PANTHER" id="PTHR30294">
    <property type="entry name" value="MEMBRANE COMPONENT OF ABC TRANSPORTER YHHJ-RELATED"/>
    <property type="match status" value="1"/>
</dbReference>
<accession>A0A2P2E1S8</accession>
<proteinExistence type="predicted"/>
<keyword evidence="2" id="KW-1003">Cell membrane</keyword>
<keyword evidence="5 6" id="KW-0472">Membrane</keyword>
<comment type="subcellular location">
    <subcellularLocation>
        <location evidence="1">Cell membrane</location>
        <topology evidence="1">Multi-pass membrane protein</topology>
    </subcellularLocation>
</comment>
<comment type="caution">
    <text evidence="7">The sequence shown here is derived from an EMBL/GenBank/DDBJ whole genome shotgun (WGS) entry which is preliminary data.</text>
</comment>
<dbReference type="PANTHER" id="PTHR30294:SF29">
    <property type="entry name" value="MULTIDRUG ABC TRANSPORTER PERMEASE YBHS-RELATED"/>
    <property type="match status" value="1"/>
</dbReference>
<evidence type="ECO:0000256" key="6">
    <source>
        <dbReference type="SAM" id="Phobius"/>
    </source>
</evidence>
<dbReference type="Pfam" id="PF12679">
    <property type="entry name" value="ABC2_membrane_2"/>
    <property type="match status" value="1"/>
</dbReference>
<dbReference type="RefSeq" id="WP_167836993.1">
    <property type="nucleotide sequence ID" value="NZ_BFBB01000007.1"/>
</dbReference>
<keyword evidence="3 6" id="KW-0812">Transmembrane</keyword>
<feature type="transmembrane region" description="Helical" evidence="6">
    <location>
        <begin position="21"/>
        <end position="42"/>
    </location>
</feature>
<protein>
    <submittedName>
        <fullName evidence="7">ABC-2 family transporter protein</fullName>
    </submittedName>
</protein>
<feature type="transmembrane region" description="Helical" evidence="6">
    <location>
        <begin position="106"/>
        <end position="130"/>
    </location>
</feature>
<evidence type="ECO:0000256" key="4">
    <source>
        <dbReference type="ARBA" id="ARBA00022989"/>
    </source>
</evidence>
<name>A0A2P2E1S8_9LEPT</name>
<dbReference type="EMBL" id="BFBB01000007">
    <property type="protein sequence ID" value="GBF50820.1"/>
    <property type="molecule type" value="Genomic_DNA"/>
</dbReference>
<reference evidence="7 8" key="1">
    <citation type="submission" date="2018-02" db="EMBL/GenBank/DDBJ databases">
        <title>Novel Leptospira species isolated from soil and water in Japan.</title>
        <authorList>
            <person name="Nakao R."/>
            <person name="Masuzawa T."/>
        </authorList>
    </citation>
    <scope>NUCLEOTIDE SEQUENCE [LARGE SCALE GENOMIC DNA]</scope>
    <source>
        <strain evidence="7 8">YH101</strain>
    </source>
</reference>
<evidence type="ECO:0000256" key="1">
    <source>
        <dbReference type="ARBA" id="ARBA00004651"/>
    </source>
</evidence>
<dbReference type="Proteomes" id="UP000245133">
    <property type="component" value="Unassembled WGS sequence"/>
</dbReference>
<dbReference type="InterPro" id="IPR051449">
    <property type="entry name" value="ABC-2_transporter_component"/>
</dbReference>
<dbReference type="AlphaFoldDB" id="A0A2P2E1S8"/>
<organism evidence="7 8">
    <name type="scientific">Leptospira ryugenii</name>
    <dbReference type="NCBI Taxonomy" id="1917863"/>
    <lineage>
        <taxon>Bacteria</taxon>
        <taxon>Pseudomonadati</taxon>
        <taxon>Spirochaetota</taxon>
        <taxon>Spirochaetia</taxon>
        <taxon>Leptospirales</taxon>
        <taxon>Leptospiraceae</taxon>
        <taxon>Leptospira</taxon>
    </lineage>
</organism>
<gene>
    <name evidence="7" type="ORF">LPTSP4_23470</name>
</gene>
<keyword evidence="4 6" id="KW-1133">Transmembrane helix</keyword>
<feature type="transmembrane region" description="Helical" evidence="6">
    <location>
        <begin position="142"/>
        <end position="163"/>
    </location>
</feature>
<evidence type="ECO:0000256" key="2">
    <source>
        <dbReference type="ARBA" id="ARBA00022475"/>
    </source>
</evidence>
<dbReference type="GO" id="GO:0140359">
    <property type="term" value="F:ABC-type transporter activity"/>
    <property type="evidence" value="ECO:0007669"/>
    <property type="project" value="InterPro"/>
</dbReference>
<evidence type="ECO:0000313" key="8">
    <source>
        <dbReference type="Proteomes" id="UP000245133"/>
    </source>
</evidence>